<protein>
    <submittedName>
        <fullName evidence="3">Membrane-like protein</fullName>
    </submittedName>
</protein>
<feature type="transmembrane region" description="Helical" evidence="1">
    <location>
        <begin position="229"/>
        <end position="247"/>
    </location>
</feature>
<dbReference type="AlphaFoldDB" id="A0A2G1VUW3"/>
<keyword evidence="1" id="KW-0472">Membrane</keyword>
<dbReference type="Proteomes" id="UP000229433">
    <property type="component" value="Unassembled WGS sequence"/>
</dbReference>
<dbReference type="InterPro" id="IPR018677">
    <property type="entry name" value="DUF2157"/>
</dbReference>
<accession>A0A2G1VUW3</accession>
<feature type="transmembrane region" description="Helical" evidence="1">
    <location>
        <begin position="171"/>
        <end position="190"/>
    </location>
</feature>
<feature type="transmembrane region" description="Helical" evidence="1">
    <location>
        <begin position="42"/>
        <end position="64"/>
    </location>
</feature>
<evidence type="ECO:0000313" key="3">
    <source>
        <dbReference type="EMBL" id="PHQ30410.1"/>
    </source>
</evidence>
<comment type="caution">
    <text evidence="3">The sequence shown here is derived from an EMBL/GenBank/DDBJ whole genome shotgun (WGS) entry which is preliminary data.</text>
</comment>
<feature type="transmembrane region" description="Helical" evidence="1">
    <location>
        <begin position="202"/>
        <end position="223"/>
    </location>
</feature>
<organism evidence="3 4">
    <name type="scientific">Leeuwenhoekiella nanhaiensis</name>
    <dbReference type="NCBI Taxonomy" id="1655491"/>
    <lineage>
        <taxon>Bacteria</taxon>
        <taxon>Pseudomonadati</taxon>
        <taxon>Bacteroidota</taxon>
        <taxon>Flavobacteriia</taxon>
        <taxon>Flavobacteriales</taxon>
        <taxon>Flavobacteriaceae</taxon>
        <taxon>Leeuwenhoekiella</taxon>
    </lineage>
</organism>
<feature type="transmembrane region" description="Helical" evidence="1">
    <location>
        <begin position="101"/>
        <end position="119"/>
    </location>
</feature>
<dbReference type="OrthoDB" id="327621at2"/>
<keyword evidence="4" id="KW-1185">Reference proteome</keyword>
<feature type="domain" description="DUF2157" evidence="2">
    <location>
        <begin position="13"/>
        <end position="149"/>
    </location>
</feature>
<keyword evidence="1" id="KW-0812">Transmembrane</keyword>
<evidence type="ECO:0000313" key="4">
    <source>
        <dbReference type="Proteomes" id="UP000229433"/>
    </source>
</evidence>
<feature type="transmembrane region" description="Helical" evidence="1">
    <location>
        <begin position="125"/>
        <end position="142"/>
    </location>
</feature>
<feature type="transmembrane region" description="Helical" evidence="1">
    <location>
        <begin position="70"/>
        <end position="89"/>
    </location>
</feature>
<name>A0A2G1VUW3_9FLAO</name>
<feature type="transmembrane region" description="Helical" evidence="1">
    <location>
        <begin position="254"/>
        <end position="274"/>
    </location>
</feature>
<keyword evidence="1" id="KW-1133">Transmembrane helix</keyword>
<evidence type="ECO:0000259" key="2">
    <source>
        <dbReference type="Pfam" id="PF09925"/>
    </source>
</evidence>
<reference evidence="3 4" key="1">
    <citation type="submission" date="2017-08" db="EMBL/GenBank/DDBJ databases">
        <title>The whole genome shortgun sequences of strain Leeuwenhoekiella nanhaiensis G18 from the South China Sea.</title>
        <authorList>
            <person name="Liu Q."/>
        </authorList>
    </citation>
    <scope>NUCLEOTIDE SEQUENCE [LARGE SCALE GENOMIC DNA]</scope>
    <source>
        <strain evidence="3 4">G18</strain>
    </source>
</reference>
<dbReference type="EMBL" id="NQXA01000002">
    <property type="protein sequence ID" value="PHQ30410.1"/>
    <property type="molecule type" value="Genomic_DNA"/>
</dbReference>
<proteinExistence type="predicted"/>
<feature type="transmembrane region" description="Helical" evidence="1">
    <location>
        <begin position="149"/>
        <end position="165"/>
    </location>
</feature>
<gene>
    <name evidence="3" type="ORF">CJ305_05480</name>
</gene>
<dbReference type="Pfam" id="PF09925">
    <property type="entry name" value="DUF2157"/>
    <property type="match status" value="1"/>
</dbReference>
<evidence type="ECO:0000256" key="1">
    <source>
        <dbReference type="SAM" id="Phobius"/>
    </source>
</evidence>
<sequence>MVNRKDIHIINRNSTISEKQVAKALDEHVYSNKKSWQKFLKVFFISLGLGFTLTGVIFFFAYNWADLHKFVKIGLISGLLIGTSLLALWPQINTFLRKITITGASVLVGVLFAVYGQIYQTGANAYDFFLAWTIFISIWVVVSNFAPLWLLFIILINTTSILYYQQVANDWSETLICLLLFIFNTIVLITSSSTKKIKSPDWFNNVLALMAVSYATIGFIFGLYENDHLIFFLILVFILIIYSAGVLRDLKTKNIYNISLISLSLTIIIAAFMIKVTESEQVLILVSVFIIMSISFSIKKMIDLQKKWKNEN</sequence>
<feature type="transmembrane region" description="Helical" evidence="1">
    <location>
        <begin position="280"/>
        <end position="298"/>
    </location>
</feature>